<gene>
    <name evidence="1" type="ORF">N7E81_05740</name>
</gene>
<organism evidence="1 2">
    <name type="scientific">Reichenbachiella carrageenanivorans</name>
    <dbReference type="NCBI Taxonomy" id="2979869"/>
    <lineage>
        <taxon>Bacteria</taxon>
        <taxon>Pseudomonadati</taxon>
        <taxon>Bacteroidota</taxon>
        <taxon>Cytophagia</taxon>
        <taxon>Cytophagales</taxon>
        <taxon>Reichenbachiellaceae</taxon>
        <taxon>Reichenbachiella</taxon>
    </lineage>
</organism>
<dbReference type="RefSeq" id="WP_263052329.1">
    <property type="nucleotide sequence ID" value="NZ_CP106735.1"/>
</dbReference>
<evidence type="ECO:0000313" key="2">
    <source>
        <dbReference type="Proteomes" id="UP001062165"/>
    </source>
</evidence>
<name>A0ABY6D470_9BACT</name>
<reference evidence="1" key="1">
    <citation type="submission" date="2022-10" db="EMBL/GenBank/DDBJ databases">
        <title>Comparative genomics and taxonomic characterization of three novel marine species of genus Reichenbachiella exhibiting antioxidant and polysaccharide degradation activities.</title>
        <authorList>
            <person name="Muhammad N."/>
            <person name="Lee Y.-J."/>
            <person name="Ko J."/>
            <person name="Kim S.-G."/>
        </authorList>
    </citation>
    <scope>NUCLEOTIDE SEQUENCE</scope>
    <source>
        <strain evidence="1">Wsw4-B4</strain>
    </source>
</reference>
<keyword evidence="2" id="KW-1185">Reference proteome</keyword>
<accession>A0ABY6D470</accession>
<dbReference type="Gene3D" id="3.90.1480.10">
    <property type="entry name" value="Alpha-2,3-sialyltransferase"/>
    <property type="match status" value="1"/>
</dbReference>
<sequence>MRLSALKFYVQELLKIKKIANKYNLPNLTELEIGRYKTSDTIFILGSGDSINNYSAAQWKEISDQDSIGFNYWPIHNHVPTFYSVECASNLNIRKEQINLLNTNKKAYKKTPIILKDIFEGYWQETVPLIDPELKPNLYIAKEIQLTGRSCEDYLRSIKMYENLGMIKEGSFKYIPRKIGSLIFLLFFAFFSGYKKVVLCGIDLDGGSSFYLNERYSKQQEHLQHTISAIKSKKHHTLDKSQNFVTMPELLSFLNKKYFQEKGLSIYLGNKQSSLYPEFSLFNYKCAITSKF</sequence>
<dbReference type="Proteomes" id="UP001062165">
    <property type="component" value="Chromosome"/>
</dbReference>
<protein>
    <submittedName>
        <fullName evidence="1">Uncharacterized protein</fullName>
    </submittedName>
</protein>
<evidence type="ECO:0000313" key="1">
    <source>
        <dbReference type="EMBL" id="UXX80599.1"/>
    </source>
</evidence>
<dbReference type="EMBL" id="CP106735">
    <property type="protein sequence ID" value="UXX80599.1"/>
    <property type="molecule type" value="Genomic_DNA"/>
</dbReference>
<proteinExistence type="predicted"/>